<gene>
    <name evidence="14" type="primary">sasA_12</name>
    <name evidence="15" type="ORF">DEE74_20400</name>
    <name evidence="14" type="ORF">R38712_03610</name>
</gene>
<dbReference type="SUPFAM" id="SSF47384">
    <property type="entry name" value="Homodimeric domain of signal transducing histidine kinase"/>
    <property type="match status" value="1"/>
</dbReference>
<comment type="subcellular location">
    <subcellularLocation>
        <location evidence="2">Membrane</location>
    </subcellularLocation>
</comment>
<proteinExistence type="predicted"/>
<reference evidence="14 16" key="2">
    <citation type="submission" date="2023-07" db="EMBL/GenBank/DDBJ databases">
        <authorList>
            <person name="Peeters C."/>
        </authorList>
    </citation>
    <scope>NUCLEOTIDE SEQUENCE [LARGE SCALE GENOMIC DNA]</scope>
    <source>
        <strain evidence="14 16">R-38712</strain>
    </source>
</reference>
<evidence type="ECO:0000256" key="9">
    <source>
        <dbReference type="ARBA" id="ARBA00023012"/>
    </source>
</evidence>
<evidence type="ECO:0000256" key="7">
    <source>
        <dbReference type="ARBA" id="ARBA00022777"/>
    </source>
</evidence>
<evidence type="ECO:0000259" key="12">
    <source>
        <dbReference type="PROSITE" id="PS50109"/>
    </source>
</evidence>
<reference evidence="15" key="1">
    <citation type="submission" date="2018-06" db="EMBL/GenBank/DDBJ databases">
        <authorList>
            <person name="O'Rourke A."/>
        </authorList>
    </citation>
    <scope>NUCLEOTIDE SEQUENCE</scope>
    <source>
        <strain evidence="15">132550021-3</strain>
    </source>
</reference>
<evidence type="ECO:0000256" key="11">
    <source>
        <dbReference type="SAM" id="Phobius"/>
    </source>
</evidence>
<evidence type="ECO:0000256" key="3">
    <source>
        <dbReference type="ARBA" id="ARBA00012438"/>
    </source>
</evidence>
<evidence type="ECO:0000256" key="4">
    <source>
        <dbReference type="ARBA" id="ARBA00022553"/>
    </source>
</evidence>
<dbReference type="CDD" id="cd00082">
    <property type="entry name" value="HisKA"/>
    <property type="match status" value="1"/>
</dbReference>
<dbReference type="Gene3D" id="1.10.287.130">
    <property type="match status" value="1"/>
</dbReference>
<protein>
    <recommendedName>
        <fullName evidence="3">histidine kinase</fullName>
        <ecNumber evidence="3">2.7.13.3</ecNumber>
    </recommendedName>
</protein>
<evidence type="ECO:0000313" key="16">
    <source>
        <dbReference type="Proteomes" id="UP001189303"/>
    </source>
</evidence>
<dbReference type="Gene3D" id="3.30.565.10">
    <property type="entry name" value="Histidine kinase-like ATPase, C-terminal domain"/>
    <property type="match status" value="1"/>
</dbReference>
<dbReference type="PROSITE" id="PS50109">
    <property type="entry name" value="HIS_KIN"/>
    <property type="match status" value="1"/>
</dbReference>
<dbReference type="InterPro" id="IPR003594">
    <property type="entry name" value="HATPase_dom"/>
</dbReference>
<keyword evidence="9" id="KW-0902">Two-component regulatory system</keyword>
<accession>A0A2P4RHG1</accession>
<dbReference type="CDD" id="cd06225">
    <property type="entry name" value="HAMP"/>
    <property type="match status" value="1"/>
</dbReference>
<evidence type="ECO:0000256" key="2">
    <source>
        <dbReference type="ARBA" id="ARBA00004370"/>
    </source>
</evidence>
<dbReference type="Pfam" id="PF00512">
    <property type="entry name" value="HisKA"/>
    <property type="match status" value="1"/>
</dbReference>
<dbReference type="PRINTS" id="PR00344">
    <property type="entry name" value="BCTRLSENSOR"/>
</dbReference>
<feature type="domain" description="Histidine kinase" evidence="12">
    <location>
        <begin position="277"/>
        <end position="496"/>
    </location>
</feature>
<dbReference type="Pfam" id="PF00672">
    <property type="entry name" value="HAMP"/>
    <property type="match status" value="1"/>
</dbReference>
<keyword evidence="10 11" id="KW-0472">Membrane</keyword>
<dbReference type="Pfam" id="PF02518">
    <property type="entry name" value="HATPase_c"/>
    <property type="match status" value="1"/>
</dbReference>
<dbReference type="SUPFAM" id="SSF55874">
    <property type="entry name" value="ATPase domain of HSP90 chaperone/DNA topoisomerase II/histidine kinase"/>
    <property type="match status" value="1"/>
</dbReference>
<dbReference type="RefSeq" id="WP_012761112.1">
    <property type="nucleotide sequence ID" value="NZ_CATWFT010000012.1"/>
</dbReference>
<keyword evidence="7 15" id="KW-0418">Kinase</keyword>
<dbReference type="SMART" id="SM00387">
    <property type="entry name" value="HATPase_c"/>
    <property type="match status" value="1"/>
</dbReference>
<keyword evidence="8 11" id="KW-1133">Transmembrane helix</keyword>
<keyword evidence="4" id="KW-0597">Phosphoprotein</keyword>
<dbReference type="GO" id="GO:0005886">
    <property type="term" value="C:plasma membrane"/>
    <property type="evidence" value="ECO:0007669"/>
    <property type="project" value="TreeGrafter"/>
</dbReference>
<dbReference type="AlphaFoldDB" id="A0A2P4RHG1"/>
<feature type="domain" description="HAMP" evidence="13">
    <location>
        <begin position="202"/>
        <end position="262"/>
    </location>
</feature>
<organism evidence="15 17">
    <name type="scientific">Ralstonia pickettii</name>
    <name type="common">Burkholderia pickettii</name>
    <dbReference type="NCBI Taxonomy" id="329"/>
    <lineage>
        <taxon>Bacteria</taxon>
        <taxon>Pseudomonadati</taxon>
        <taxon>Pseudomonadota</taxon>
        <taxon>Betaproteobacteria</taxon>
        <taxon>Burkholderiales</taxon>
        <taxon>Burkholderiaceae</taxon>
        <taxon>Ralstonia</taxon>
    </lineage>
</organism>
<dbReference type="SMART" id="SM00388">
    <property type="entry name" value="HisKA"/>
    <property type="match status" value="1"/>
</dbReference>
<evidence type="ECO:0000313" key="15">
    <source>
        <dbReference type="EMBL" id="MBX3892231.1"/>
    </source>
</evidence>
<sequence length="498" mass="54107">MSGRGEAVLSRRLSLVFAVLLLVCCGTSAWLQLRSNGRHEQEVIQRLSSGLAAHIAENAELMRPEGLNPVAVKDLFDKLMAVNPSVEVYLLSPDGHIAAQAAPPGHLKRDRVDLAPVRRLLAGATMPVLGDDPRNLQTPKVFSAAPMRVDGRDAGYVYVVLQGEDHDAVAAHVAADNVLRTTLWSMGLVALLGLVAGTMAFWLITRPLRELTAVVRRFESEGIGSLESQTATLERIARGGGEIATLSQAFVQMTRRIAEQWRELTLQDQQRRELVANISHDLRTPLTSLHGYLETLRLKAGILDDEERRRYLDIALGQSRKVGRLAQELFELARLEYGVVKPEKENFALADLVQDVFQKFELAAGARQQQLKPDIAPGLPIVSADLGMIERVLTNLLDNAIHHTPVGGAIEVQLRPTNTGVAVQVSDTGPGIPGELQKGLFVRPVFMSGARSDGSRSGGLGLMIVQRILQLHGSEIRLVPQPGKGAVFRFQLAGAASG</sequence>
<dbReference type="InterPro" id="IPR003660">
    <property type="entry name" value="HAMP_dom"/>
</dbReference>
<feature type="transmembrane region" description="Helical" evidence="11">
    <location>
        <begin position="183"/>
        <end position="204"/>
    </location>
</feature>
<dbReference type="Proteomes" id="UP001199322">
    <property type="component" value="Unassembled WGS sequence"/>
</dbReference>
<dbReference type="PROSITE" id="PS50885">
    <property type="entry name" value="HAMP"/>
    <property type="match status" value="1"/>
</dbReference>
<keyword evidence="16" id="KW-1185">Reference proteome</keyword>
<dbReference type="EMBL" id="QGBI01000022">
    <property type="protein sequence ID" value="MBX3892231.1"/>
    <property type="molecule type" value="Genomic_DNA"/>
</dbReference>
<comment type="caution">
    <text evidence="15">The sequence shown here is derived from an EMBL/GenBank/DDBJ whole genome shotgun (WGS) entry which is preliminary data.</text>
</comment>
<dbReference type="InterPro" id="IPR036890">
    <property type="entry name" value="HATPase_C_sf"/>
</dbReference>
<evidence type="ECO:0000256" key="1">
    <source>
        <dbReference type="ARBA" id="ARBA00000085"/>
    </source>
</evidence>
<dbReference type="InterPro" id="IPR036097">
    <property type="entry name" value="HisK_dim/P_sf"/>
</dbReference>
<dbReference type="EC" id="2.7.13.3" evidence="3"/>
<comment type="catalytic activity">
    <reaction evidence="1">
        <text>ATP + protein L-histidine = ADP + protein N-phospho-L-histidine.</text>
        <dbReference type="EC" id="2.7.13.3"/>
    </reaction>
</comment>
<dbReference type="PANTHER" id="PTHR45436:SF5">
    <property type="entry name" value="SENSOR HISTIDINE KINASE TRCS"/>
    <property type="match status" value="1"/>
</dbReference>
<evidence type="ECO:0000256" key="6">
    <source>
        <dbReference type="ARBA" id="ARBA00022692"/>
    </source>
</evidence>
<dbReference type="FunFam" id="1.10.287.130:FF:000001">
    <property type="entry name" value="Two-component sensor histidine kinase"/>
    <property type="match status" value="1"/>
</dbReference>
<dbReference type="InterPro" id="IPR003661">
    <property type="entry name" value="HisK_dim/P_dom"/>
</dbReference>
<keyword evidence="5 14" id="KW-0808">Transferase</keyword>
<dbReference type="PANTHER" id="PTHR45436">
    <property type="entry name" value="SENSOR HISTIDINE KINASE YKOH"/>
    <property type="match status" value="1"/>
</dbReference>
<evidence type="ECO:0000256" key="8">
    <source>
        <dbReference type="ARBA" id="ARBA00022989"/>
    </source>
</evidence>
<evidence type="ECO:0000256" key="5">
    <source>
        <dbReference type="ARBA" id="ARBA00022679"/>
    </source>
</evidence>
<dbReference type="CDD" id="cd00075">
    <property type="entry name" value="HATPase"/>
    <property type="match status" value="1"/>
</dbReference>
<evidence type="ECO:0000313" key="17">
    <source>
        <dbReference type="Proteomes" id="UP001199322"/>
    </source>
</evidence>
<dbReference type="InterPro" id="IPR005467">
    <property type="entry name" value="His_kinase_dom"/>
</dbReference>
<dbReference type="InterPro" id="IPR004358">
    <property type="entry name" value="Sig_transdc_His_kin-like_C"/>
</dbReference>
<evidence type="ECO:0000313" key="14">
    <source>
        <dbReference type="EMBL" id="CAJ0728146.1"/>
    </source>
</evidence>
<dbReference type="Gene3D" id="6.10.340.10">
    <property type="match status" value="1"/>
</dbReference>
<keyword evidence="6 11" id="KW-0812">Transmembrane</keyword>
<name>A0A2P4RHG1_RALPI</name>
<dbReference type="EMBL" id="CATWFT010000012">
    <property type="protein sequence ID" value="CAJ0728146.1"/>
    <property type="molecule type" value="Genomic_DNA"/>
</dbReference>
<dbReference type="InterPro" id="IPR050428">
    <property type="entry name" value="TCS_sensor_his_kinase"/>
</dbReference>
<evidence type="ECO:0000256" key="10">
    <source>
        <dbReference type="ARBA" id="ARBA00023136"/>
    </source>
</evidence>
<dbReference type="GO" id="GO:0000155">
    <property type="term" value="F:phosphorelay sensor kinase activity"/>
    <property type="evidence" value="ECO:0007669"/>
    <property type="project" value="InterPro"/>
</dbReference>
<dbReference type="Proteomes" id="UP001189303">
    <property type="component" value="Unassembled WGS sequence"/>
</dbReference>
<evidence type="ECO:0000259" key="13">
    <source>
        <dbReference type="PROSITE" id="PS50885"/>
    </source>
</evidence>